<dbReference type="InterPro" id="IPR043130">
    <property type="entry name" value="CDP-OH_PTrfase_TM_dom"/>
</dbReference>
<feature type="transmembrane region" description="Helical" evidence="1">
    <location>
        <begin position="191"/>
        <end position="214"/>
    </location>
</feature>
<protein>
    <submittedName>
        <fullName evidence="2">CDP-alcohol phosphatidyltransferase family protein</fullName>
    </submittedName>
</protein>
<reference evidence="2 3" key="1">
    <citation type="submission" date="2024-01" db="EMBL/GenBank/DDBJ databases">
        <title>Culturomics analysis of mouse respiratory tract.</title>
        <authorList>
            <person name="Phillips A.M."/>
            <person name="Collette N.M."/>
            <person name="Mageeney C.M."/>
            <person name="Sinha A."/>
            <person name="Hern K.E."/>
            <person name="Arkin A.P."/>
            <person name="Williams K.P."/>
            <person name="Branda S."/>
        </authorList>
    </citation>
    <scope>NUCLEOTIDE SEQUENCE [LARGE SCALE GENOMIC DNA]</scope>
    <source>
        <strain evidence="2 3">CP20</strain>
    </source>
</reference>
<keyword evidence="1" id="KW-1133">Transmembrane helix</keyword>
<dbReference type="Pfam" id="PF01066">
    <property type="entry name" value="CDP-OH_P_transf"/>
    <property type="match status" value="1"/>
</dbReference>
<organism evidence="2 3">
    <name type="scientific">Shouchella rhizosphaerae</name>
    <dbReference type="NCBI Taxonomy" id="866786"/>
    <lineage>
        <taxon>Bacteria</taxon>
        <taxon>Bacillati</taxon>
        <taxon>Bacillota</taxon>
        <taxon>Bacilli</taxon>
        <taxon>Bacillales</taxon>
        <taxon>Bacillaceae</taxon>
        <taxon>Shouchella</taxon>
    </lineage>
</organism>
<sequence>MENNKLPTTWLDTKAIYAYRQQAQSYSIKEDLWSWYVLRRLSIYVTIVFLKWKWTPNAVSWMSAFFVAFSGFWLLQATPAAFIVAFFCYNIGYLFDCVDGEMARISNNTSKKGYFIDLLIQGATLPVYLAMPLSLMVALDYVQLDSVGRGILYLLIVLIIMALFVPIAYQLTHSQAPNARDPVNKIRTKGLLFEAAGVLLGLPGFFFVLALITLVTGIQPTTAQSWYIGGFLLVFALKVCARFFLTVRSF</sequence>
<feature type="transmembrane region" description="Helical" evidence="1">
    <location>
        <begin position="151"/>
        <end position="171"/>
    </location>
</feature>
<feature type="transmembrane region" description="Helical" evidence="1">
    <location>
        <begin position="118"/>
        <end position="139"/>
    </location>
</feature>
<name>A0ABZ2CYM0_9BACI</name>
<keyword evidence="3" id="KW-1185">Reference proteome</keyword>
<keyword evidence="1" id="KW-0472">Membrane</keyword>
<dbReference type="Proteomes" id="UP001341136">
    <property type="component" value="Chromosome"/>
</dbReference>
<dbReference type="InterPro" id="IPR000462">
    <property type="entry name" value="CDP-OH_P_trans"/>
</dbReference>
<dbReference type="EMBL" id="CP144921">
    <property type="protein sequence ID" value="WWA30981.1"/>
    <property type="molecule type" value="Genomic_DNA"/>
</dbReference>
<evidence type="ECO:0000313" key="2">
    <source>
        <dbReference type="EMBL" id="WWA30981.1"/>
    </source>
</evidence>
<keyword evidence="1" id="KW-0812">Transmembrane</keyword>
<dbReference type="RefSeq" id="WP_338465236.1">
    <property type="nucleotide sequence ID" value="NZ_CP144921.1"/>
</dbReference>
<feature type="transmembrane region" description="Helical" evidence="1">
    <location>
        <begin position="81"/>
        <end position="98"/>
    </location>
</feature>
<gene>
    <name evidence="2" type="ORF">V5G21_04075</name>
</gene>
<evidence type="ECO:0000313" key="3">
    <source>
        <dbReference type="Proteomes" id="UP001341136"/>
    </source>
</evidence>
<feature type="transmembrane region" description="Helical" evidence="1">
    <location>
        <begin position="226"/>
        <end position="245"/>
    </location>
</feature>
<accession>A0ABZ2CYM0</accession>
<proteinExistence type="predicted"/>
<evidence type="ECO:0000256" key="1">
    <source>
        <dbReference type="SAM" id="Phobius"/>
    </source>
</evidence>
<dbReference type="Gene3D" id="1.20.120.1760">
    <property type="match status" value="1"/>
</dbReference>